<sequence>MTAQSVAFFGPSGTFTEMALDRVLGDRLPAQSGPVIAVDAEKITTGSPEKALSLVRSGDADYACVPMESSVEGSVPSTMDALPVGPRLQIYAECVLDIVFTVAAASSIPVESVRTIAAYPVAARQVRRSVEELFPDATFVPADSNAAAAQDVADGRADAAVTTALAAEISGLTALADGVADAADAATRFVLVGRPGPVPRRTGADRTSVILDLPNQPGSLVRAMLQFADRGIDLTRIESRPAAQAGEYYFYLDAVGHIDDAAVAEALAALHRQARDVTYLGSWPAERPGGSPPPDHRPELDWLDALRRGGE</sequence>
<proteinExistence type="predicted"/>
<dbReference type="EMBL" id="FTNT01000013">
    <property type="protein sequence ID" value="SIS21335.1"/>
    <property type="molecule type" value="Genomic_DNA"/>
</dbReference>
<dbReference type="FunFam" id="3.30.70.260:FF:000012">
    <property type="entry name" value="Prephenate dehydratase"/>
    <property type="match status" value="1"/>
</dbReference>
<evidence type="ECO:0000256" key="7">
    <source>
        <dbReference type="ARBA" id="ARBA00023239"/>
    </source>
</evidence>
<dbReference type="EC" id="4.2.1.51" evidence="2 10"/>
<dbReference type="PANTHER" id="PTHR21022">
    <property type="entry name" value="PREPHENATE DEHYDRATASE P PROTEIN"/>
    <property type="match status" value="1"/>
</dbReference>
<feature type="region of interest" description="Disordered" evidence="11">
    <location>
        <begin position="281"/>
        <end position="311"/>
    </location>
</feature>
<dbReference type="InterPro" id="IPR008242">
    <property type="entry name" value="Chor_mutase/pphenate_deHydtase"/>
</dbReference>
<evidence type="ECO:0000256" key="11">
    <source>
        <dbReference type="SAM" id="MobiDB-lite"/>
    </source>
</evidence>
<dbReference type="Gene3D" id="3.40.190.10">
    <property type="entry name" value="Periplasmic binding protein-like II"/>
    <property type="match status" value="2"/>
</dbReference>
<protein>
    <recommendedName>
        <fullName evidence="3 10">Prephenate dehydratase</fullName>
        <shortName evidence="10">PDT</shortName>
        <ecNumber evidence="2 10">4.2.1.51</ecNumber>
    </recommendedName>
</protein>
<feature type="domain" description="Prephenate dehydratase" evidence="12">
    <location>
        <begin position="5"/>
        <end position="194"/>
    </location>
</feature>
<dbReference type="UniPathway" id="UPA00121">
    <property type="reaction ID" value="UER00345"/>
</dbReference>
<evidence type="ECO:0000313" key="14">
    <source>
        <dbReference type="EMBL" id="SIS21335.1"/>
    </source>
</evidence>
<evidence type="ECO:0000256" key="6">
    <source>
        <dbReference type="ARBA" id="ARBA00023222"/>
    </source>
</evidence>
<evidence type="ECO:0000256" key="9">
    <source>
        <dbReference type="PIRSR" id="PIRSR001500-2"/>
    </source>
</evidence>
<dbReference type="GO" id="GO:0004664">
    <property type="term" value="F:prephenate dehydratase activity"/>
    <property type="evidence" value="ECO:0007669"/>
    <property type="project" value="UniProtKB-UniRule"/>
</dbReference>
<dbReference type="GO" id="GO:0005737">
    <property type="term" value="C:cytoplasm"/>
    <property type="evidence" value="ECO:0007669"/>
    <property type="project" value="TreeGrafter"/>
</dbReference>
<dbReference type="OrthoDB" id="9802281at2"/>
<keyword evidence="4 10" id="KW-0028">Amino-acid biosynthesis</keyword>
<dbReference type="SUPFAM" id="SSF55021">
    <property type="entry name" value="ACT-like"/>
    <property type="match status" value="1"/>
</dbReference>
<dbReference type="PIRSF" id="PIRSF001500">
    <property type="entry name" value="Chor_mut_pdt_Ppr"/>
    <property type="match status" value="1"/>
</dbReference>
<dbReference type="InterPro" id="IPR045865">
    <property type="entry name" value="ACT-like_dom_sf"/>
</dbReference>
<dbReference type="Pfam" id="PF00800">
    <property type="entry name" value="PDT"/>
    <property type="match status" value="1"/>
</dbReference>
<feature type="compositionally biased region" description="Basic and acidic residues" evidence="11">
    <location>
        <begin position="294"/>
        <end position="311"/>
    </location>
</feature>
<comment type="catalytic activity">
    <reaction evidence="8 10">
        <text>prephenate + H(+) = 3-phenylpyruvate + CO2 + H2O</text>
        <dbReference type="Rhea" id="RHEA:21648"/>
        <dbReference type="ChEBI" id="CHEBI:15377"/>
        <dbReference type="ChEBI" id="CHEBI:15378"/>
        <dbReference type="ChEBI" id="CHEBI:16526"/>
        <dbReference type="ChEBI" id="CHEBI:18005"/>
        <dbReference type="ChEBI" id="CHEBI:29934"/>
        <dbReference type="EC" id="4.2.1.51"/>
    </reaction>
</comment>
<evidence type="ECO:0000256" key="3">
    <source>
        <dbReference type="ARBA" id="ARBA00021872"/>
    </source>
</evidence>
<dbReference type="PROSITE" id="PS51671">
    <property type="entry name" value="ACT"/>
    <property type="match status" value="1"/>
</dbReference>
<dbReference type="NCBIfam" id="NF008865">
    <property type="entry name" value="PRK11898.1"/>
    <property type="match status" value="1"/>
</dbReference>
<keyword evidence="15" id="KW-1185">Reference proteome</keyword>
<dbReference type="AlphaFoldDB" id="A0A1N7H8X5"/>
<dbReference type="PROSITE" id="PS00858">
    <property type="entry name" value="PREPHENATE_DEHYDR_2"/>
    <property type="match status" value="1"/>
</dbReference>
<organism evidence="14 15">
    <name type="scientific">Williamsia sterculiae</name>
    <dbReference type="NCBI Taxonomy" id="1344003"/>
    <lineage>
        <taxon>Bacteria</taxon>
        <taxon>Bacillati</taxon>
        <taxon>Actinomycetota</taxon>
        <taxon>Actinomycetes</taxon>
        <taxon>Mycobacteriales</taxon>
        <taxon>Nocardiaceae</taxon>
        <taxon>Williamsia</taxon>
    </lineage>
</organism>
<evidence type="ECO:0000259" key="13">
    <source>
        <dbReference type="PROSITE" id="PS51671"/>
    </source>
</evidence>
<dbReference type="InterPro" id="IPR002912">
    <property type="entry name" value="ACT_dom"/>
</dbReference>
<dbReference type="Pfam" id="PF01842">
    <property type="entry name" value="ACT"/>
    <property type="match status" value="1"/>
</dbReference>
<keyword evidence="5 10" id="KW-0057">Aromatic amino acid biosynthesis</keyword>
<dbReference type="InterPro" id="IPR001086">
    <property type="entry name" value="Preph_deHydtase"/>
</dbReference>
<accession>A0A1N7H8X5</accession>
<comment type="pathway">
    <text evidence="1 10">Amino-acid biosynthesis; L-phenylalanine biosynthesis; phenylpyruvate from prephenate: step 1/1.</text>
</comment>
<dbReference type="PANTHER" id="PTHR21022:SF19">
    <property type="entry name" value="PREPHENATE DEHYDRATASE-RELATED"/>
    <property type="match status" value="1"/>
</dbReference>
<dbReference type="PROSITE" id="PS51171">
    <property type="entry name" value="PREPHENATE_DEHYDR_3"/>
    <property type="match status" value="1"/>
</dbReference>
<evidence type="ECO:0000313" key="15">
    <source>
        <dbReference type="Proteomes" id="UP000186218"/>
    </source>
</evidence>
<dbReference type="CDD" id="cd04905">
    <property type="entry name" value="ACT_CM-PDT"/>
    <property type="match status" value="1"/>
</dbReference>
<evidence type="ECO:0000256" key="5">
    <source>
        <dbReference type="ARBA" id="ARBA00023141"/>
    </source>
</evidence>
<dbReference type="SUPFAM" id="SSF53850">
    <property type="entry name" value="Periplasmic binding protein-like II"/>
    <property type="match status" value="1"/>
</dbReference>
<evidence type="ECO:0000256" key="10">
    <source>
        <dbReference type="RuleBase" id="RU361254"/>
    </source>
</evidence>
<dbReference type="Proteomes" id="UP000186218">
    <property type="component" value="Unassembled WGS sequence"/>
</dbReference>
<keyword evidence="6 10" id="KW-0584">Phenylalanine biosynthesis</keyword>
<evidence type="ECO:0000256" key="8">
    <source>
        <dbReference type="ARBA" id="ARBA00047848"/>
    </source>
</evidence>
<evidence type="ECO:0000256" key="1">
    <source>
        <dbReference type="ARBA" id="ARBA00004741"/>
    </source>
</evidence>
<dbReference type="CDD" id="cd13632">
    <property type="entry name" value="PBP2_Aa-PDT_like"/>
    <property type="match status" value="1"/>
</dbReference>
<dbReference type="RefSeq" id="WP_076482532.1">
    <property type="nucleotide sequence ID" value="NZ_FTNT01000013.1"/>
</dbReference>
<gene>
    <name evidence="10" type="primary">pheA</name>
    <name evidence="14" type="ORF">SAMN05445060_3728</name>
</gene>
<dbReference type="STRING" id="1344003.SAMN05445060_3728"/>
<feature type="domain" description="ACT" evidence="13">
    <location>
        <begin position="208"/>
        <end position="284"/>
    </location>
</feature>
<keyword evidence="7 10" id="KW-0456">Lyase</keyword>
<evidence type="ECO:0000256" key="2">
    <source>
        <dbReference type="ARBA" id="ARBA00013147"/>
    </source>
</evidence>
<reference evidence="14 15" key="1">
    <citation type="submission" date="2017-01" db="EMBL/GenBank/DDBJ databases">
        <authorList>
            <person name="Mah S.A."/>
            <person name="Swanson W.J."/>
            <person name="Moy G.W."/>
            <person name="Vacquier V.D."/>
        </authorList>
    </citation>
    <scope>NUCLEOTIDE SEQUENCE [LARGE SCALE GENOMIC DNA]</scope>
    <source>
        <strain evidence="14 15">CPCC 203464</strain>
    </source>
</reference>
<evidence type="ECO:0000256" key="4">
    <source>
        <dbReference type="ARBA" id="ARBA00022605"/>
    </source>
</evidence>
<dbReference type="InterPro" id="IPR018528">
    <property type="entry name" value="Preph_deHydtase_CS"/>
</dbReference>
<evidence type="ECO:0000259" key="12">
    <source>
        <dbReference type="PROSITE" id="PS51171"/>
    </source>
</evidence>
<name>A0A1N7H8X5_9NOCA</name>
<dbReference type="Gene3D" id="3.30.70.260">
    <property type="match status" value="1"/>
</dbReference>
<feature type="site" description="Essential for prephenate dehydratase activity" evidence="9">
    <location>
        <position position="187"/>
    </location>
</feature>
<dbReference type="GO" id="GO:0009094">
    <property type="term" value="P:L-phenylalanine biosynthetic process"/>
    <property type="evidence" value="ECO:0007669"/>
    <property type="project" value="UniProtKB-UniPathway"/>
</dbReference>